<dbReference type="Proteomes" id="UP000266723">
    <property type="component" value="Unassembled WGS sequence"/>
</dbReference>
<feature type="chain" id="PRO_5045631229" evidence="2">
    <location>
        <begin position="21"/>
        <end position="406"/>
    </location>
</feature>
<feature type="signal peptide" evidence="2">
    <location>
        <begin position="1"/>
        <end position="20"/>
    </location>
</feature>
<proteinExistence type="predicted"/>
<name>A0ABQ7E0L8_BRACR</name>
<organism evidence="3 4">
    <name type="scientific">Brassica cretica</name>
    <name type="common">Mustard</name>
    <dbReference type="NCBI Taxonomy" id="69181"/>
    <lineage>
        <taxon>Eukaryota</taxon>
        <taxon>Viridiplantae</taxon>
        <taxon>Streptophyta</taxon>
        <taxon>Embryophyta</taxon>
        <taxon>Tracheophyta</taxon>
        <taxon>Spermatophyta</taxon>
        <taxon>Magnoliopsida</taxon>
        <taxon>eudicotyledons</taxon>
        <taxon>Gunneridae</taxon>
        <taxon>Pentapetalae</taxon>
        <taxon>rosids</taxon>
        <taxon>malvids</taxon>
        <taxon>Brassicales</taxon>
        <taxon>Brassicaceae</taxon>
        <taxon>Brassiceae</taxon>
        <taxon>Brassica</taxon>
    </lineage>
</organism>
<feature type="region of interest" description="Disordered" evidence="1">
    <location>
        <begin position="210"/>
        <end position="273"/>
    </location>
</feature>
<evidence type="ECO:0000313" key="4">
    <source>
        <dbReference type="Proteomes" id="UP000266723"/>
    </source>
</evidence>
<reference evidence="3 4" key="1">
    <citation type="journal article" date="2020" name="BMC Genomics">
        <title>Intraspecific diversification of the crop wild relative Brassica cretica Lam. using demographic model selection.</title>
        <authorList>
            <person name="Kioukis A."/>
            <person name="Michalopoulou V.A."/>
            <person name="Briers L."/>
            <person name="Pirintsos S."/>
            <person name="Studholme D.J."/>
            <person name="Pavlidis P."/>
            <person name="Sarris P.F."/>
        </authorList>
    </citation>
    <scope>NUCLEOTIDE SEQUENCE [LARGE SCALE GENOMIC DNA]</scope>
    <source>
        <strain evidence="4">cv. PFS-1207/04</strain>
    </source>
</reference>
<sequence>MASLFSLVWLVLHVPTTVLMISPPCSIGSWTFPLDIFLRKGSLSYQKSWALLECHLSDQNVPRPLLIVLCADPYRFELRWVLQHARSIRSDRAWIVLGPIAILELVCGRFGYVYVALGANKLDQVQATSDPGQPSMKKVPKVHRGPQSTNVKSTCIKTLQAYKLRDTRSTWYISIAKVLLYTGSKINHASPDVESSVSLALGFSPIPAPSKSDSGFLQKQHATPELDSGQLPSSRMQNPNRQTNRAVYRLDPRTSGLELRPDPRPDARTDRTEACLSRPTRQAKTDGQVRTNLAGANSDSDHGFSLLARLARTACTDDRADDLSTLFNPIKEFSFGYFSKATILKLSEDLGFVGTQLVRSKRPAALADRPAYVLILTALDLAGSDALDRSRTVTLTSFLSLFPCID</sequence>
<accession>A0ABQ7E0L8</accession>
<evidence type="ECO:0000256" key="2">
    <source>
        <dbReference type="SAM" id="SignalP"/>
    </source>
</evidence>
<evidence type="ECO:0000313" key="3">
    <source>
        <dbReference type="EMBL" id="KAF3583063.1"/>
    </source>
</evidence>
<gene>
    <name evidence="3" type="ORF">DY000_02031183</name>
</gene>
<evidence type="ECO:0000256" key="1">
    <source>
        <dbReference type="SAM" id="MobiDB-lite"/>
    </source>
</evidence>
<feature type="compositionally biased region" description="Polar residues" evidence="1">
    <location>
        <begin position="211"/>
        <end position="221"/>
    </location>
</feature>
<keyword evidence="2" id="KW-0732">Signal</keyword>
<comment type="caution">
    <text evidence="3">The sequence shown here is derived from an EMBL/GenBank/DDBJ whole genome shotgun (WGS) entry which is preliminary data.</text>
</comment>
<protein>
    <submittedName>
        <fullName evidence="3">Uncharacterized protein</fullName>
    </submittedName>
</protein>
<dbReference type="EMBL" id="QGKV02000649">
    <property type="protein sequence ID" value="KAF3583063.1"/>
    <property type="molecule type" value="Genomic_DNA"/>
</dbReference>
<feature type="compositionally biased region" description="Polar residues" evidence="1">
    <location>
        <begin position="230"/>
        <end position="245"/>
    </location>
</feature>
<feature type="region of interest" description="Disordered" evidence="1">
    <location>
        <begin position="127"/>
        <end position="149"/>
    </location>
</feature>
<keyword evidence="4" id="KW-1185">Reference proteome</keyword>
<feature type="compositionally biased region" description="Basic and acidic residues" evidence="1">
    <location>
        <begin position="259"/>
        <end position="273"/>
    </location>
</feature>